<dbReference type="PANTHER" id="PTHR30383:SF29">
    <property type="entry name" value="SGNH HYDROLASE-TYPE ESTERASE DOMAIN-CONTAINING PROTEIN"/>
    <property type="match status" value="1"/>
</dbReference>
<dbReference type="OrthoDB" id="164654at2"/>
<name>A0A174D448_9FIRM</name>
<dbReference type="Proteomes" id="UP000095544">
    <property type="component" value="Unassembled WGS sequence"/>
</dbReference>
<dbReference type="SUPFAM" id="SSF52266">
    <property type="entry name" value="SGNH hydrolase"/>
    <property type="match status" value="1"/>
</dbReference>
<evidence type="ECO:0000259" key="1">
    <source>
        <dbReference type="Pfam" id="PF13472"/>
    </source>
</evidence>
<accession>A0A174D448</accession>
<dbReference type="PANTHER" id="PTHR30383">
    <property type="entry name" value="THIOESTERASE 1/PROTEASE 1/LYSOPHOSPHOLIPASE L1"/>
    <property type="match status" value="1"/>
</dbReference>
<dbReference type="InterPro" id="IPR051532">
    <property type="entry name" value="Ester_Hydrolysis_Enzymes"/>
</dbReference>
<evidence type="ECO:0000313" key="2">
    <source>
        <dbReference type="EMBL" id="CUO20304.1"/>
    </source>
</evidence>
<sequence>MKQILCYGDSNTWGYMGSDLKRYPWDIRWTGRVQERLGDKWRVIEEGLCSRTAAVEDRVQPYRSGLEYIVPCLMSHHPLEMIIVMLGTNDTKRRYHLSPEEIGMEMEELLRRIKETLYWLESRHTKILLAAPARLREPVLANGEIDGTSAEKLKKLPAVYKEIAGQYGAAFMDAGRYVQDFQPDGIHFSEAGHQQFAEAVLKRMKAI</sequence>
<keyword evidence="2" id="KW-0378">Hydrolase</keyword>
<dbReference type="RefSeq" id="WP_055152425.1">
    <property type="nucleotide sequence ID" value="NZ_CYZU01000011.1"/>
</dbReference>
<dbReference type="Pfam" id="PF13472">
    <property type="entry name" value="Lipase_GDSL_2"/>
    <property type="match status" value="1"/>
</dbReference>
<dbReference type="GO" id="GO:0016787">
    <property type="term" value="F:hydrolase activity"/>
    <property type="evidence" value="ECO:0007669"/>
    <property type="project" value="UniProtKB-KW"/>
</dbReference>
<dbReference type="STRING" id="39482.ERS852491_01551"/>
<dbReference type="InterPro" id="IPR013830">
    <property type="entry name" value="SGNH_hydro"/>
</dbReference>
<dbReference type="Gene3D" id="3.40.50.1110">
    <property type="entry name" value="SGNH hydrolase"/>
    <property type="match status" value="1"/>
</dbReference>
<dbReference type="EMBL" id="CYZU01000011">
    <property type="protein sequence ID" value="CUO20304.1"/>
    <property type="molecule type" value="Genomic_DNA"/>
</dbReference>
<gene>
    <name evidence="2" type="ORF">ERS852491_01551</name>
</gene>
<feature type="domain" description="SGNH hydrolase-type esterase" evidence="1">
    <location>
        <begin position="6"/>
        <end position="194"/>
    </location>
</feature>
<reference evidence="2 3" key="1">
    <citation type="submission" date="2015-09" db="EMBL/GenBank/DDBJ databases">
        <authorList>
            <consortium name="Pathogen Informatics"/>
        </authorList>
    </citation>
    <scope>NUCLEOTIDE SEQUENCE [LARGE SCALE GENOMIC DNA]</scope>
    <source>
        <strain evidence="2 3">2789STDY5834876</strain>
    </source>
</reference>
<proteinExistence type="predicted"/>
<protein>
    <submittedName>
        <fullName evidence="2">GDSL-like Lipase/Acylhydrolase</fullName>
    </submittedName>
</protein>
<dbReference type="AlphaFoldDB" id="A0A174D448"/>
<organism evidence="2 3">
    <name type="scientific">Faecalicatena contorta</name>
    <dbReference type="NCBI Taxonomy" id="39482"/>
    <lineage>
        <taxon>Bacteria</taxon>
        <taxon>Bacillati</taxon>
        <taxon>Bacillota</taxon>
        <taxon>Clostridia</taxon>
        <taxon>Lachnospirales</taxon>
        <taxon>Lachnospiraceae</taxon>
        <taxon>Faecalicatena</taxon>
    </lineage>
</organism>
<evidence type="ECO:0000313" key="3">
    <source>
        <dbReference type="Proteomes" id="UP000095544"/>
    </source>
</evidence>
<dbReference type="InterPro" id="IPR036514">
    <property type="entry name" value="SGNH_hydro_sf"/>
</dbReference>